<comment type="caution">
    <text evidence="1">The sequence shown here is derived from an EMBL/GenBank/DDBJ whole genome shotgun (WGS) entry which is preliminary data.</text>
</comment>
<dbReference type="EMBL" id="JAWDGP010005950">
    <property type="protein sequence ID" value="KAK3749261.1"/>
    <property type="molecule type" value="Genomic_DNA"/>
</dbReference>
<organism evidence="1 2">
    <name type="scientific">Elysia crispata</name>
    <name type="common">lettuce slug</name>
    <dbReference type="NCBI Taxonomy" id="231223"/>
    <lineage>
        <taxon>Eukaryota</taxon>
        <taxon>Metazoa</taxon>
        <taxon>Spiralia</taxon>
        <taxon>Lophotrochozoa</taxon>
        <taxon>Mollusca</taxon>
        <taxon>Gastropoda</taxon>
        <taxon>Heterobranchia</taxon>
        <taxon>Euthyneura</taxon>
        <taxon>Panpulmonata</taxon>
        <taxon>Sacoglossa</taxon>
        <taxon>Placobranchoidea</taxon>
        <taxon>Plakobranchidae</taxon>
        <taxon>Elysia</taxon>
    </lineage>
</organism>
<reference evidence="1" key="1">
    <citation type="journal article" date="2023" name="G3 (Bethesda)">
        <title>A reference genome for the long-term kleptoplast-retaining sea slug Elysia crispata morphotype clarki.</title>
        <authorList>
            <person name="Eastman K.E."/>
            <person name="Pendleton A.L."/>
            <person name="Shaikh M.A."/>
            <person name="Suttiyut T."/>
            <person name="Ogas R."/>
            <person name="Tomko P."/>
            <person name="Gavelis G."/>
            <person name="Widhalm J.R."/>
            <person name="Wisecaver J.H."/>
        </authorList>
    </citation>
    <scope>NUCLEOTIDE SEQUENCE</scope>
    <source>
        <strain evidence="1">ECLA1</strain>
    </source>
</reference>
<keyword evidence="2" id="KW-1185">Reference proteome</keyword>
<protein>
    <submittedName>
        <fullName evidence="1">Uncharacterized protein</fullName>
    </submittedName>
</protein>
<proteinExistence type="predicted"/>
<evidence type="ECO:0000313" key="2">
    <source>
        <dbReference type="Proteomes" id="UP001283361"/>
    </source>
</evidence>
<name>A0AAE0YKM1_9GAST</name>
<accession>A0AAE0YKM1</accession>
<dbReference type="AlphaFoldDB" id="A0AAE0YKM1"/>
<dbReference type="Proteomes" id="UP001283361">
    <property type="component" value="Unassembled WGS sequence"/>
</dbReference>
<sequence>MRKRKTRVDSFQLEHLGRTFAEQTAHRCTNTRAVQWAGRLVEIDSPSQDSNLGCLYCHITALATGLYSTPNLRSRTEGRSALGLDQIKPYTLTAAVDHSELWCQTVRTGSSPGTTRGQRMRGTRILWQVGRSNLASAEQMG</sequence>
<gene>
    <name evidence="1" type="ORF">RRG08_038647</name>
</gene>
<evidence type="ECO:0000313" key="1">
    <source>
        <dbReference type="EMBL" id="KAK3749261.1"/>
    </source>
</evidence>